<evidence type="ECO:0000256" key="1">
    <source>
        <dbReference type="SAM" id="MobiDB-lite"/>
    </source>
</evidence>
<evidence type="ECO:0000313" key="4">
    <source>
        <dbReference type="EMBL" id="KAL0573854.1"/>
    </source>
</evidence>
<keyword evidence="2" id="KW-0812">Transmembrane</keyword>
<keyword evidence="5" id="KW-1185">Reference proteome</keyword>
<reference evidence="4 5" key="1">
    <citation type="submission" date="2024-02" db="EMBL/GenBank/DDBJ databases">
        <title>A draft genome for the cacao thread blight pathogen Marasmius crinis-equi.</title>
        <authorList>
            <person name="Cohen S.P."/>
            <person name="Baruah I.K."/>
            <person name="Amoako-Attah I."/>
            <person name="Bukari Y."/>
            <person name="Meinhardt L.W."/>
            <person name="Bailey B.A."/>
        </authorList>
    </citation>
    <scope>NUCLEOTIDE SEQUENCE [LARGE SCALE GENOMIC DNA]</scope>
    <source>
        <strain evidence="4 5">GH-76</strain>
    </source>
</reference>
<feature type="transmembrane region" description="Helical" evidence="2">
    <location>
        <begin position="12"/>
        <end position="37"/>
    </location>
</feature>
<dbReference type="EMBL" id="JBAHYK010000454">
    <property type="protein sequence ID" value="KAL0573854.1"/>
    <property type="molecule type" value="Genomic_DNA"/>
</dbReference>
<protein>
    <recommendedName>
        <fullName evidence="3">DUF6534 domain-containing protein</fullName>
    </recommendedName>
</protein>
<evidence type="ECO:0000259" key="3">
    <source>
        <dbReference type="Pfam" id="PF20152"/>
    </source>
</evidence>
<dbReference type="Proteomes" id="UP001465976">
    <property type="component" value="Unassembled WGS sequence"/>
</dbReference>
<keyword evidence="2" id="KW-1133">Transmembrane helix</keyword>
<keyword evidence="2" id="KW-0472">Membrane</keyword>
<feature type="transmembrane region" description="Helical" evidence="2">
    <location>
        <begin position="70"/>
        <end position="91"/>
    </location>
</feature>
<dbReference type="PANTHER" id="PTHR40465:SF1">
    <property type="entry name" value="DUF6534 DOMAIN-CONTAINING PROTEIN"/>
    <property type="match status" value="1"/>
</dbReference>
<feature type="transmembrane region" description="Helical" evidence="2">
    <location>
        <begin position="98"/>
        <end position="120"/>
    </location>
</feature>
<feature type="transmembrane region" description="Helical" evidence="2">
    <location>
        <begin position="140"/>
        <end position="159"/>
    </location>
</feature>
<gene>
    <name evidence="4" type="ORF">V5O48_008095</name>
</gene>
<comment type="caution">
    <text evidence="4">The sequence shown here is derived from an EMBL/GenBank/DDBJ whole genome shotgun (WGS) entry which is preliminary data.</text>
</comment>
<accession>A0ABR3FFD6</accession>
<dbReference type="PANTHER" id="PTHR40465">
    <property type="entry name" value="CHROMOSOME 1, WHOLE GENOME SHOTGUN SEQUENCE"/>
    <property type="match status" value="1"/>
</dbReference>
<name>A0ABR3FFD6_9AGAR</name>
<feature type="domain" description="DUF6534" evidence="3">
    <location>
        <begin position="147"/>
        <end position="234"/>
    </location>
</feature>
<sequence length="333" mass="36564">MAATINISLKFGPMLIGVFFNMILYGILVMQVAYLFILETVNSAFDMAMMYEPLIGGFGSPDAVANFPTLFMTEPIIMALIACPIQFFFAWRIQRVTGIWWIPLIIAILALASCAGGIWTGIMVGVIKTFARKPELHTPALVWFLTSCVADILITTTLVRSLSQRKTGFVVTDSVIDKIIRTTVQTGMITAVCAVGDVAFFMSLEKTALNFIWDLMLSKLYANCLMSTLNARASLRGDMDRSGGNGPSSRDGRTGGLEPSMMSTRDRRQTTRFNQSHNVPLSPSAVYELENTKSFGGISQSSAPDMEYGITITKVVEHLEDPDPVAAVPRMNR</sequence>
<feature type="region of interest" description="Disordered" evidence="1">
    <location>
        <begin position="236"/>
        <end position="277"/>
    </location>
</feature>
<evidence type="ECO:0000313" key="5">
    <source>
        <dbReference type="Proteomes" id="UP001465976"/>
    </source>
</evidence>
<dbReference type="Pfam" id="PF20152">
    <property type="entry name" value="DUF6534"/>
    <property type="match status" value="1"/>
</dbReference>
<organism evidence="4 5">
    <name type="scientific">Marasmius crinis-equi</name>
    <dbReference type="NCBI Taxonomy" id="585013"/>
    <lineage>
        <taxon>Eukaryota</taxon>
        <taxon>Fungi</taxon>
        <taxon>Dikarya</taxon>
        <taxon>Basidiomycota</taxon>
        <taxon>Agaricomycotina</taxon>
        <taxon>Agaricomycetes</taxon>
        <taxon>Agaricomycetidae</taxon>
        <taxon>Agaricales</taxon>
        <taxon>Marasmiineae</taxon>
        <taxon>Marasmiaceae</taxon>
        <taxon>Marasmius</taxon>
    </lineage>
</organism>
<dbReference type="InterPro" id="IPR045339">
    <property type="entry name" value="DUF6534"/>
</dbReference>
<proteinExistence type="predicted"/>
<evidence type="ECO:0000256" key="2">
    <source>
        <dbReference type="SAM" id="Phobius"/>
    </source>
</evidence>